<dbReference type="InterPro" id="IPR009959">
    <property type="entry name" value="Cyclase_SnoaL-like"/>
</dbReference>
<dbReference type="Proteomes" id="UP000530403">
    <property type="component" value="Unassembled WGS sequence"/>
</dbReference>
<evidence type="ECO:0000313" key="2">
    <source>
        <dbReference type="EMBL" id="NYE44646.1"/>
    </source>
</evidence>
<dbReference type="GO" id="GO:0030638">
    <property type="term" value="P:polyketide metabolic process"/>
    <property type="evidence" value="ECO:0007669"/>
    <property type="project" value="InterPro"/>
</dbReference>
<dbReference type="RefSeq" id="WP_173317284.1">
    <property type="nucleotide sequence ID" value="NZ_BAAAUE010000028.1"/>
</dbReference>
<sequence length="162" mass="18283">MDPHTVCASACRHVDPDTKCENALLNKYDEYRSLYLSYLERCNEHDFDGMASFYTPTIKINDLPMNPKAVAAQFAPVTAAFPDWHWEARSIAIDGELIAVHFEVTGTHLGSFRGISATGRRVRIKQFTFYRLEDGKIAEVWDHADMDKALRQIEASEGSAPT</sequence>
<dbReference type="EMBL" id="JACCCF010000001">
    <property type="protein sequence ID" value="NYE44646.1"/>
    <property type="molecule type" value="Genomic_DNA"/>
</dbReference>
<dbReference type="GO" id="GO:0016853">
    <property type="term" value="F:isomerase activity"/>
    <property type="evidence" value="ECO:0007669"/>
    <property type="project" value="UniProtKB-KW"/>
</dbReference>
<evidence type="ECO:0000313" key="1">
    <source>
        <dbReference type="EMBL" id="GFN01193.1"/>
    </source>
</evidence>
<reference evidence="1 3" key="1">
    <citation type="submission" date="2020-05" db="EMBL/GenBank/DDBJ databases">
        <title>Whole genome shotgun sequence of Streptomyces fulvorobeus NBRC 15897.</title>
        <authorList>
            <person name="Komaki H."/>
            <person name="Tamura T."/>
        </authorList>
    </citation>
    <scope>NUCLEOTIDE SEQUENCE [LARGE SCALE GENOMIC DNA]</scope>
    <source>
        <strain evidence="1 3">NBRC 15897</strain>
    </source>
</reference>
<evidence type="ECO:0000313" key="3">
    <source>
        <dbReference type="Proteomes" id="UP000498980"/>
    </source>
</evidence>
<keyword evidence="3" id="KW-1185">Reference proteome</keyword>
<dbReference type="SUPFAM" id="SSF54427">
    <property type="entry name" value="NTF2-like"/>
    <property type="match status" value="1"/>
</dbReference>
<evidence type="ECO:0000313" key="4">
    <source>
        <dbReference type="Proteomes" id="UP000530403"/>
    </source>
</evidence>
<dbReference type="EMBL" id="BLWC01000001">
    <property type="protein sequence ID" value="GFN01193.1"/>
    <property type="molecule type" value="Genomic_DNA"/>
</dbReference>
<dbReference type="InterPro" id="IPR032710">
    <property type="entry name" value="NTF2-like_dom_sf"/>
</dbReference>
<protein>
    <submittedName>
        <fullName evidence="2">Steroid delta-isomerase-like uncharacterized protein</fullName>
    </submittedName>
</protein>
<proteinExistence type="predicted"/>
<reference evidence="2 4" key="2">
    <citation type="submission" date="2020-07" db="EMBL/GenBank/DDBJ databases">
        <title>Sequencing the genomes of 1000 actinobacteria strains.</title>
        <authorList>
            <person name="Klenk H.-P."/>
        </authorList>
    </citation>
    <scope>NUCLEOTIDE SEQUENCE [LARGE SCALE GENOMIC DNA]</scope>
    <source>
        <strain evidence="2 4">DSM 41455</strain>
    </source>
</reference>
<keyword evidence="2" id="KW-0413">Isomerase</keyword>
<dbReference type="AlphaFoldDB" id="A0A7J0CFB2"/>
<name>A0A7J0CFB2_9ACTN</name>
<comment type="caution">
    <text evidence="1">The sequence shown here is derived from an EMBL/GenBank/DDBJ whole genome shotgun (WGS) entry which is preliminary data.</text>
</comment>
<dbReference type="Pfam" id="PF07366">
    <property type="entry name" value="SnoaL"/>
    <property type="match status" value="1"/>
</dbReference>
<dbReference type="PANTHER" id="PTHR38436:SF1">
    <property type="entry name" value="ESTER CYCLASE"/>
    <property type="match status" value="1"/>
</dbReference>
<dbReference type="Proteomes" id="UP000498980">
    <property type="component" value="Unassembled WGS sequence"/>
</dbReference>
<organism evidence="1 3">
    <name type="scientific">Streptomyces fulvorobeus</name>
    <dbReference type="NCBI Taxonomy" id="284028"/>
    <lineage>
        <taxon>Bacteria</taxon>
        <taxon>Bacillati</taxon>
        <taxon>Actinomycetota</taxon>
        <taxon>Actinomycetes</taxon>
        <taxon>Kitasatosporales</taxon>
        <taxon>Streptomycetaceae</taxon>
        <taxon>Streptomyces</taxon>
    </lineage>
</organism>
<dbReference type="Gene3D" id="3.10.450.50">
    <property type="match status" value="1"/>
</dbReference>
<gene>
    <name evidence="2" type="ORF">HEB29_005657</name>
    <name evidence="1" type="ORF">Sfulv_60030</name>
</gene>
<accession>A0A7J0CFB2</accession>
<dbReference type="PANTHER" id="PTHR38436">
    <property type="entry name" value="POLYKETIDE CYCLASE SNOAL-LIKE DOMAIN"/>
    <property type="match status" value="1"/>
</dbReference>